<organism evidence="2 3">
    <name type="scientific">Paenibacillus thiaminolyticus</name>
    <name type="common">Bacillus thiaminolyticus</name>
    <dbReference type="NCBI Taxonomy" id="49283"/>
    <lineage>
        <taxon>Bacteria</taxon>
        <taxon>Bacillati</taxon>
        <taxon>Bacillota</taxon>
        <taxon>Bacilli</taxon>
        <taxon>Bacillales</taxon>
        <taxon>Paenibacillaceae</taxon>
        <taxon>Paenibacillus</taxon>
    </lineage>
</organism>
<protein>
    <recommendedName>
        <fullName evidence="4">Novel toxin 21 domain-containing protein</fullName>
    </recommendedName>
</protein>
<gene>
    <name evidence="2" type="ORF">DQX05_24445</name>
</gene>
<comment type="caution">
    <text evidence="2">The sequence shown here is derived from an EMBL/GenBank/DDBJ whole genome shotgun (WGS) entry which is preliminary data.</text>
</comment>
<evidence type="ECO:0000313" key="3">
    <source>
        <dbReference type="Proteomes" id="UP000266177"/>
    </source>
</evidence>
<evidence type="ECO:0008006" key="4">
    <source>
        <dbReference type="Google" id="ProtNLM"/>
    </source>
</evidence>
<dbReference type="Proteomes" id="UP000266177">
    <property type="component" value="Unassembled WGS sequence"/>
</dbReference>
<name>A0A3A3GCZ5_PANTH</name>
<evidence type="ECO:0000313" key="2">
    <source>
        <dbReference type="EMBL" id="RJG20603.1"/>
    </source>
</evidence>
<dbReference type="OrthoDB" id="2051413at2"/>
<proteinExistence type="predicted"/>
<feature type="signal peptide" evidence="1">
    <location>
        <begin position="1"/>
        <end position="21"/>
    </location>
</feature>
<dbReference type="EMBL" id="QYZD01000033">
    <property type="protein sequence ID" value="RJG20603.1"/>
    <property type="molecule type" value="Genomic_DNA"/>
</dbReference>
<dbReference type="RefSeq" id="WP_119795968.1">
    <property type="nucleotide sequence ID" value="NZ_QYZD01000033.1"/>
</dbReference>
<evidence type="ECO:0000256" key="1">
    <source>
        <dbReference type="SAM" id="SignalP"/>
    </source>
</evidence>
<keyword evidence="1" id="KW-0732">Signal</keyword>
<accession>A0A3A3GCZ5</accession>
<sequence length="125" mass="13907">MKKIFIKLLSGLFIASFLLTAVPQPSSATALMLYLKLVQMAQDVADSLPNDIMEDDKTVDLDKFKDKHGNTPKTKSSGEFKYGRWSIEKDTAGHLGYNGKEKKWKLNKSGERKASLDEDGVVLGK</sequence>
<reference evidence="2 3" key="1">
    <citation type="submission" date="2018-09" db="EMBL/GenBank/DDBJ databases">
        <title>Paenibacillus SK2017-BO5.</title>
        <authorList>
            <person name="Piskunova J.V."/>
            <person name="Dubiley S.A."/>
            <person name="Severinov K.V."/>
        </authorList>
    </citation>
    <scope>NUCLEOTIDE SEQUENCE [LARGE SCALE GENOMIC DNA]</scope>
    <source>
        <strain evidence="2 3">BO5</strain>
    </source>
</reference>
<feature type="chain" id="PRO_5039541941" description="Novel toxin 21 domain-containing protein" evidence="1">
    <location>
        <begin position="22"/>
        <end position="125"/>
    </location>
</feature>
<dbReference type="AlphaFoldDB" id="A0A3A3GCZ5"/>